<keyword evidence="1" id="KW-0812">Transmembrane</keyword>
<dbReference type="STRING" id="267850.ADINL_0686"/>
<keyword evidence="1" id="KW-0472">Membrane</keyword>
<dbReference type="RefSeq" id="WP_036544018.1">
    <property type="nucleotide sequence ID" value="NZ_JMSZ01000016.1"/>
</dbReference>
<name>A0A063Y340_9GAMM</name>
<accession>A0A063Y340</accession>
<evidence type="ECO:0000256" key="1">
    <source>
        <dbReference type="SAM" id="Phobius"/>
    </source>
</evidence>
<feature type="transmembrane region" description="Helical" evidence="1">
    <location>
        <begin position="15"/>
        <end position="36"/>
    </location>
</feature>
<keyword evidence="1" id="KW-1133">Transmembrane helix</keyword>
<sequence length="86" mass="9795">MTIKIDKKAIRQDRILRICMKTGIPLSVLALISLWVGQYAGSPALGKVFVVSVFFAIPIGLLYNVRFMMLSIREVRRQQAEQRQSD</sequence>
<dbReference type="AlphaFoldDB" id="A0A063Y340"/>
<protein>
    <submittedName>
        <fullName evidence="2">Uncharacterized protein</fullName>
    </submittedName>
</protein>
<gene>
    <name evidence="2" type="ORF">ADINL_0686</name>
</gene>
<evidence type="ECO:0000313" key="2">
    <source>
        <dbReference type="EMBL" id="KDE40094.1"/>
    </source>
</evidence>
<evidence type="ECO:0000313" key="3">
    <source>
        <dbReference type="Proteomes" id="UP000027318"/>
    </source>
</evidence>
<dbReference type="EMBL" id="JMSZ01000016">
    <property type="protein sequence ID" value="KDE40094.1"/>
    <property type="molecule type" value="Genomic_DNA"/>
</dbReference>
<comment type="caution">
    <text evidence="2">The sequence shown here is derived from an EMBL/GenBank/DDBJ whole genome shotgun (WGS) entry which is preliminary data.</text>
</comment>
<dbReference type="OrthoDB" id="6120131at2"/>
<proteinExistence type="predicted"/>
<feature type="transmembrane region" description="Helical" evidence="1">
    <location>
        <begin position="48"/>
        <end position="67"/>
    </location>
</feature>
<dbReference type="Proteomes" id="UP000027318">
    <property type="component" value="Unassembled WGS sequence"/>
</dbReference>
<reference evidence="2 3" key="1">
    <citation type="journal article" date="2005" name="Int. J. Syst. Evol. Microbiol.">
        <title>Nitrincola lacisaponensis gen. nov., sp. nov., a novel alkaliphilic bacterium isolated from an alkaline, saline lake.</title>
        <authorList>
            <person name="Dimitriu P.A."/>
            <person name="Shukla S.K."/>
            <person name="Conradt J."/>
            <person name="Marquez M.C."/>
            <person name="Ventosa A."/>
            <person name="Maglia A."/>
            <person name="Peyton B.M."/>
            <person name="Pinkart H.C."/>
            <person name="Mormile M.R."/>
        </authorList>
    </citation>
    <scope>NUCLEOTIDE SEQUENCE [LARGE SCALE GENOMIC DNA]</scope>
    <source>
        <strain evidence="2 3">4CA</strain>
    </source>
</reference>
<organism evidence="2 3">
    <name type="scientific">Nitrincola lacisaponensis</name>
    <dbReference type="NCBI Taxonomy" id="267850"/>
    <lineage>
        <taxon>Bacteria</taxon>
        <taxon>Pseudomonadati</taxon>
        <taxon>Pseudomonadota</taxon>
        <taxon>Gammaproteobacteria</taxon>
        <taxon>Oceanospirillales</taxon>
        <taxon>Oceanospirillaceae</taxon>
        <taxon>Nitrincola</taxon>
    </lineage>
</organism>
<keyword evidence="3" id="KW-1185">Reference proteome</keyword>